<name>A0ABS8A6V7_9BACT</name>
<evidence type="ECO:0008006" key="3">
    <source>
        <dbReference type="Google" id="ProtNLM"/>
    </source>
</evidence>
<dbReference type="EMBL" id="JAJADQ010000001">
    <property type="protein sequence ID" value="MCB2376128.1"/>
    <property type="molecule type" value="Genomic_DNA"/>
</dbReference>
<sequence length="188" mass="20911">MRFLPYLGLGLLLSASSLTSCNKVDFGPAGGITEKTATDAPNGHVDSSDWTLEANWGKKEKDLFKGLQGKVNLDGTTSTYVTNLNFTFYPNPVDQFAYFGYDFDLLYQDGLMVQTDYVIVDRNNKVLQSGSVSSRTTTPDGRGFSGFSLSFLDEKFKKGKTYRMYYVLYEPTKLAFMGKGHGDIEMAD</sequence>
<comment type="caution">
    <text evidence="1">The sequence shown here is derived from an EMBL/GenBank/DDBJ whole genome shotgun (WGS) entry which is preliminary data.</text>
</comment>
<proteinExistence type="predicted"/>
<evidence type="ECO:0000313" key="1">
    <source>
        <dbReference type="EMBL" id="MCB2376128.1"/>
    </source>
</evidence>
<gene>
    <name evidence="1" type="ORF">LGH70_00930</name>
</gene>
<organism evidence="1 2">
    <name type="scientific">Hymenobacter nitidus</name>
    <dbReference type="NCBI Taxonomy" id="2880929"/>
    <lineage>
        <taxon>Bacteria</taxon>
        <taxon>Pseudomonadati</taxon>
        <taxon>Bacteroidota</taxon>
        <taxon>Cytophagia</taxon>
        <taxon>Cytophagales</taxon>
        <taxon>Hymenobacteraceae</taxon>
        <taxon>Hymenobacter</taxon>
    </lineage>
</organism>
<reference evidence="1" key="1">
    <citation type="submission" date="2021-10" db="EMBL/GenBank/DDBJ databases">
        <authorList>
            <person name="Dean J.D."/>
            <person name="Kim M.K."/>
            <person name="Newey C.N."/>
            <person name="Stoker T.S."/>
            <person name="Thompson D.W."/>
            <person name="Grose J.H."/>
        </authorList>
    </citation>
    <scope>NUCLEOTIDE SEQUENCE</scope>
    <source>
        <strain evidence="1">BT635</strain>
    </source>
</reference>
<dbReference type="Proteomes" id="UP001165297">
    <property type="component" value="Unassembled WGS sequence"/>
</dbReference>
<evidence type="ECO:0000313" key="2">
    <source>
        <dbReference type="Proteomes" id="UP001165297"/>
    </source>
</evidence>
<keyword evidence="2" id="KW-1185">Reference proteome</keyword>
<dbReference type="RefSeq" id="WP_226181808.1">
    <property type="nucleotide sequence ID" value="NZ_JAJADQ010000001.1"/>
</dbReference>
<protein>
    <recommendedName>
        <fullName evidence="3">Gliding motility lipoprotein GldH</fullName>
    </recommendedName>
</protein>
<accession>A0ABS8A6V7</accession>
<dbReference type="PROSITE" id="PS51257">
    <property type="entry name" value="PROKAR_LIPOPROTEIN"/>
    <property type="match status" value="1"/>
</dbReference>